<reference evidence="2" key="1">
    <citation type="submission" date="2023-06" db="EMBL/GenBank/DDBJ databases">
        <authorList>
            <person name="Kurt Z."/>
        </authorList>
    </citation>
    <scope>NUCLEOTIDE SEQUENCE</scope>
</reference>
<dbReference type="EMBL" id="CAXDID020000787">
    <property type="protein sequence ID" value="CAL6114128.1"/>
    <property type="molecule type" value="Genomic_DNA"/>
</dbReference>
<reference evidence="3 5" key="2">
    <citation type="submission" date="2024-07" db="EMBL/GenBank/DDBJ databases">
        <authorList>
            <person name="Akdeniz Z."/>
        </authorList>
    </citation>
    <scope>NUCLEOTIDE SEQUENCE [LARGE SCALE GENOMIC DNA]</scope>
</reference>
<proteinExistence type="predicted"/>
<accession>A0AA86P930</accession>
<protein>
    <recommendedName>
        <fullName evidence="6">Transmembrane protein</fullName>
    </recommendedName>
</protein>
<evidence type="ECO:0000313" key="4">
    <source>
        <dbReference type="EMBL" id="CAL6114128.1"/>
    </source>
</evidence>
<name>A0AA86P930_9EUKA</name>
<keyword evidence="1" id="KW-1133">Transmembrane helix</keyword>
<evidence type="ECO:0000313" key="3">
    <source>
        <dbReference type="EMBL" id="CAL6030627.1"/>
    </source>
</evidence>
<keyword evidence="1" id="KW-0812">Transmembrane</keyword>
<sequence length="536" mass="60093">MLLTHALQLNCFATNASIVVVVQSNSLILNMYPLDDNSTEQQLCKQLNTLTFQATVLFGVSNYSLGSVSTYSTTTPLSLTFACQDGCAAALAATSASYSFFFSQANVNIQDTISSFQIERYNRVSCIANPTISFDSVNNVLIIHGTDNGCKLPYITAKSVKVILSAYPDIILYKSMSLAGITNLQQVLDNLVIDCMNDYTDTEQRSCQRLIEQFTSQSNYAELTLQFPGLVPDNSTVSTYVRDSPFSIYTEISTMSDNFVNKFDCFTSQTIVMLKDTIRIDAPINTSQVHCLQPIKTFIGNYDESRIVIQIQDNPDFRISKTVQFTYINSIFDFNTVYLYLSCQNELEGYQKCISKLEQARSMTSWTSFIERKFYNNGNVVQAFQTLASSRIARIEYAAVVNISKTQLCISIGAWTSTKQTIQVQLQLFAGFPKYSLIGHTTVLDIKGQISYPTSFDIQPYCMQINLNNDELQAYEILKDSQDVTGIFYFMNAQCSADKVYFADEKVYINYIGLTSGISVIIALIWFSVALAKELK</sequence>
<keyword evidence="5" id="KW-1185">Reference proteome</keyword>
<dbReference type="EMBL" id="CAXDID020000117">
    <property type="protein sequence ID" value="CAL6030627.1"/>
    <property type="molecule type" value="Genomic_DNA"/>
</dbReference>
<dbReference type="AlphaFoldDB" id="A0AA86P930"/>
<feature type="transmembrane region" description="Helical" evidence="1">
    <location>
        <begin position="508"/>
        <end position="532"/>
    </location>
</feature>
<comment type="caution">
    <text evidence="2">The sequence shown here is derived from an EMBL/GenBank/DDBJ whole genome shotgun (WGS) entry which is preliminary data.</text>
</comment>
<evidence type="ECO:0000313" key="5">
    <source>
        <dbReference type="Proteomes" id="UP001642409"/>
    </source>
</evidence>
<evidence type="ECO:0000256" key="1">
    <source>
        <dbReference type="SAM" id="Phobius"/>
    </source>
</evidence>
<gene>
    <name evidence="2" type="ORF">HINF_LOCUS22041</name>
    <name evidence="3" type="ORF">HINF_LOCUS33504</name>
    <name evidence="4" type="ORF">HINF_LOCUS77829</name>
</gene>
<organism evidence="2">
    <name type="scientific">Hexamita inflata</name>
    <dbReference type="NCBI Taxonomy" id="28002"/>
    <lineage>
        <taxon>Eukaryota</taxon>
        <taxon>Metamonada</taxon>
        <taxon>Diplomonadida</taxon>
        <taxon>Hexamitidae</taxon>
        <taxon>Hexamitinae</taxon>
        <taxon>Hexamita</taxon>
    </lineage>
</organism>
<evidence type="ECO:0008006" key="6">
    <source>
        <dbReference type="Google" id="ProtNLM"/>
    </source>
</evidence>
<keyword evidence="1" id="KW-0472">Membrane</keyword>
<dbReference type="EMBL" id="CATOUU010000566">
    <property type="protein sequence ID" value="CAI9934396.1"/>
    <property type="molecule type" value="Genomic_DNA"/>
</dbReference>
<dbReference type="Proteomes" id="UP001642409">
    <property type="component" value="Unassembled WGS sequence"/>
</dbReference>
<evidence type="ECO:0000313" key="2">
    <source>
        <dbReference type="EMBL" id="CAI9934396.1"/>
    </source>
</evidence>